<dbReference type="GO" id="GO:0005524">
    <property type="term" value="F:ATP binding"/>
    <property type="evidence" value="ECO:0007669"/>
    <property type="project" value="UniProtKB-UniRule"/>
</dbReference>
<dbReference type="EC" id="2.7.11.1" evidence="2"/>
<dbReference type="PANTHER" id="PTHR24349">
    <property type="entry name" value="SERINE/THREONINE-PROTEIN KINASE"/>
    <property type="match status" value="1"/>
</dbReference>
<evidence type="ECO:0000256" key="17">
    <source>
        <dbReference type="SAM" id="MobiDB-lite"/>
    </source>
</evidence>
<keyword evidence="4" id="KW-0597">Phosphoprotein</keyword>
<dbReference type="PROSITE" id="PS50011">
    <property type="entry name" value="PROTEIN_KINASE_DOM"/>
    <property type="match status" value="1"/>
</dbReference>
<evidence type="ECO:0000256" key="16">
    <source>
        <dbReference type="RuleBase" id="RU000304"/>
    </source>
</evidence>
<evidence type="ECO:0000256" key="7">
    <source>
        <dbReference type="ARBA" id="ARBA00022737"/>
    </source>
</evidence>
<evidence type="ECO:0000256" key="15">
    <source>
        <dbReference type="PROSITE-ProRule" id="PRU10141"/>
    </source>
</evidence>
<sequence>MGNCNGLPSSQTQLHSTTADPDTGPGHHPNGLKIDPPGPPRPSSSATSATSSSVGRVLGKPMEDVRNTYIFGRELGRGQFGVTYLVTHKDTKQQFACKSISSRKLINRDDVEDVRREVQIMHHLTGHRNIVELKGAYEDRHSVNLIMDLCAGGELFDRIIAKGHYSERAAANLCRQMVTVVHYCHSMGVMHRDLKPENFLFSSSAEDSPLKATDFGLSVFFKPGDVFKDLVGSAYYVAPEVLRRNYGAEADIWSAGVILYILLSGVPPFWGETEQSIFDAILRGHIDFSSDPWPNISSSAKDIVKKMLHADPKERLSAAEVLNHPWMRVDGDASDKPLDIAVLTRMKQFRAMNKLKKVALKVSIFFPSITLCITPRKLKSICCKEESMNRIRYIVDL</sequence>
<dbReference type="InterPro" id="IPR011009">
    <property type="entry name" value="Kinase-like_dom_sf"/>
</dbReference>
<feature type="region of interest" description="Disordered" evidence="17">
    <location>
        <begin position="1"/>
        <end position="59"/>
    </location>
</feature>
<comment type="catalytic activity">
    <reaction evidence="14">
        <text>L-seryl-[protein] + ATP = O-phospho-L-seryl-[protein] + ADP + H(+)</text>
        <dbReference type="Rhea" id="RHEA:17989"/>
        <dbReference type="Rhea" id="RHEA-COMP:9863"/>
        <dbReference type="Rhea" id="RHEA-COMP:11604"/>
        <dbReference type="ChEBI" id="CHEBI:15378"/>
        <dbReference type="ChEBI" id="CHEBI:29999"/>
        <dbReference type="ChEBI" id="CHEBI:30616"/>
        <dbReference type="ChEBI" id="CHEBI:83421"/>
        <dbReference type="ChEBI" id="CHEBI:456216"/>
        <dbReference type="EC" id="2.7.11.1"/>
    </reaction>
</comment>
<keyword evidence="7" id="KW-0677">Repeat</keyword>
<dbReference type="PROSITE" id="PS00108">
    <property type="entry name" value="PROTEIN_KINASE_ST"/>
    <property type="match status" value="1"/>
</dbReference>
<dbReference type="Gene3D" id="1.10.510.10">
    <property type="entry name" value="Transferase(Phosphotransferase) domain 1"/>
    <property type="match status" value="1"/>
</dbReference>
<proteinExistence type="inferred from homology"/>
<dbReference type="SUPFAM" id="SSF56112">
    <property type="entry name" value="Protein kinase-like (PK-like)"/>
    <property type="match status" value="1"/>
</dbReference>
<dbReference type="Gene3D" id="3.30.200.20">
    <property type="entry name" value="Phosphorylase Kinase, domain 1"/>
    <property type="match status" value="1"/>
</dbReference>
<organism evidence="19 20">
    <name type="scientific">Citrus sinensis</name>
    <name type="common">Sweet orange</name>
    <name type="synonym">Citrus aurantium var. sinensis</name>
    <dbReference type="NCBI Taxonomy" id="2711"/>
    <lineage>
        <taxon>Eukaryota</taxon>
        <taxon>Viridiplantae</taxon>
        <taxon>Streptophyta</taxon>
        <taxon>Embryophyta</taxon>
        <taxon>Tracheophyta</taxon>
        <taxon>Spermatophyta</taxon>
        <taxon>Magnoliopsida</taxon>
        <taxon>eudicotyledons</taxon>
        <taxon>Gunneridae</taxon>
        <taxon>Pentapetalae</taxon>
        <taxon>rosids</taxon>
        <taxon>malvids</taxon>
        <taxon>Sapindales</taxon>
        <taxon>Rutaceae</taxon>
        <taxon>Aurantioideae</taxon>
        <taxon>Citrus</taxon>
    </lineage>
</organism>
<comment type="similarity">
    <text evidence="12">Belongs to the protein kinase superfamily. Ser/Thr protein kinase family. CDPK subfamily.</text>
</comment>
<evidence type="ECO:0000256" key="11">
    <source>
        <dbReference type="ARBA" id="ARBA00022840"/>
    </source>
</evidence>
<gene>
    <name evidence="19" type="ORF">CISIN_1g010013mg</name>
</gene>
<feature type="binding site" evidence="15">
    <location>
        <position position="98"/>
    </location>
    <ligand>
        <name>ATP</name>
        <dbReference type="ChEBI" id="CHEBI:30616"/>
    </ligand>
</feature>
<evidence type="ECO:0000256" key="6">
    <source>
        <dbReference type="ARBA" id="ARBA00022723"/>
    </source>
</evidence>
<dbReference type="CDD" id="cd05117">
    <property type="entry name" value="STKc_CAMK"/>
    <property type="match status" value="1"/>
</dbReference>
<feature type="domain" description="Protein kinase" evidence="18">
    <location>
        <begin position="69"/>
        <end position="327"/>
    </location>
</feature>
<protein>
    <recommendedName>
        <fullName evidence="2">non-specific serine/threonine protein kinase</fullName>
        <ecNumber evidence="2">2.7.11.1</ecNumber>
    </recommendedName>
</protein>
<keyword evidence="20" id="KW-1185">Reference proteome</keyword>
<keyword evidence="9" id="KW-0418">Kinase</keyword>
<evidence type="ECO:0000313" key="20">
    <source>
        <dbReference type="Proteomes" id="UP000027120"/>
    </source>
</evidence>
<feature type="compositionally biased region" description="Polar residues" evidence="17">
    <location>
        <begin position="1"/>
        <end position="20"/>
    </location>
</feature>
<keyword evidence="11 15" id="KW-0067">ATP-binding</keyword>
<evidence type="ECO:0000256" key="8">
    <source>
        <dbReference type="ARBA" id="ARBA00022741"/>
    </source>
</evidence>
<dbReference type="GO" id="GO:0046872">
    <property type="term" value="F:metal ion binding"/>
    <property type="evidence" value="ECO:0007669"/>
    <property type="project" value="UniProtKB-KW"/>
</dbReference>
<dbReference type="Pfam" id="PF00069">
    <property type="entry name" value="Pkinase"/>
    <property type="match status" value="1"/>
</dbReference>
<dbReference type="FunFam" id="3.30.200.20:FF:000004">
    <property type="entry name" value="Calcium-dependent protein kinase 1"/>
    <property type="match status" value="1"/>
</dbReference>
<keyword evidence="5" id="KW-0808">Transferase</keyword>
<comment type="similarity">
    <text evidence="1">Belongs to the protein kinase superfamily. CAMK Ser/Thr protein kinase family. CaMK subfamily.</text>
</comment>
<evidence type="ECO:0000259" key="18">
    <source>
        <dbReference type="PROSITE" id="PS50011"/>
    </source>
</evidence>
<evidence type="ECO:0000256" key="5">
    <source>
        <dbReference type="ARBA" id="ARBA00022679"/>
    </source>
</evidence>
<evidence type="ECO:0000256" key="14">
    <source>
        <dbReference type="ARBA" id="ARBA00048679"/>
    </source>
</evidence>
<evidence type="ECO:0000256" key="10">
    <source>
        <dbReference type="ARBA" id="ARBA00022837"/>
    </source>
</evidence>
<dbReference type="InterPro" id="IPR017441">
    <property type="entry name" value="Protein_kinase_ATP_BS"/>
</dbReference>
<dbReference type="SMART" id="SM00220">
    <property type="entry name" value="S_TKc"/>
    <property type="match status" value="1"/>
</dbReference>
<feature type="compositionally biased region" description="Low complexity" evidence="17">
    <location>
        <begin position="43"/>
        <end position="57"/>
    </location>
</feature>
<comment type="catalytic activity">
    <reaction evidence="13">
        <text>L-threonyl-[protein] + ATP = O-phospho-L-threonyl-[protein] + ADP + H(+)</text>
        <dbReference type="Rhea" id="RHEA:46608"/>
        <dbReference type="Rhea" id="RHEA-COMP:11060"/>
        <dbReference type="Rhea" id="RHEA-COMP:11605"/>
        <dbReference type="ChEBI" id="CHEBI:15378"/>
        <dbReference type="ChEBI" id="CHEBI:30013"/>
        <dbReference type="ChEBI" id="CHEBI:30616"/>
        <dbReference type="ChEBI" id="CHEBI:61977"/>
        <dbReference type="ChEBI" id="CHEBI:456216"/>
        <dbReference type="EC" id="2.7.11.1"/>
    </reaction>
</comment>
<dbReference type="GO" id="GO:0004674">
    <property type="term" value="F:protein serine/threonine kinase activity"/>
    <property type="evidence" value="ECO:0007669"/>
    <property type="project" value="UniProtKB-KW"/>
</dbReference>
<keyword evidence="6" id="KW-0479">Metal-binding</keyword>
<dbReference type="FunFam" id="1.10.510.10:FF:000056">
    <property type="entry name" value="calcium-dependent protein kinase 1"/>
    <property type="match status" value="1"/>
</dbReference>
<dbReference type="AlphaFoldDB" id="A0A067G9V5"/>
<keyword evidence="8 15" id="KW-0547">Nucleotide-binding</keyword>
<reference evidence="19 20" key="1">
    <citation type="submission" date="2014-04" db="EMBL/GenBank/DDBJ databases">
        <authorList>
            <consortium name="International Citrus Genome Consortium"/>
            <person name="Gmitter F."/>
            <person name="Chen C."/>
            <person name="Farmerie W."/>
            <person name="Harkins T."/>
            <person name="Desany B."/>
            <person name="Mohiuddin M."/>
            <person name="Kodira C."/>
            <person name="Borodovsky M."/>
            <person name="Lomsadze A."/>
            <person name="Burns P."/>
            <person name="Jenkins J."/>
            <person name="Prochnik S."/>
            <person name="Shu S."/>
            <person name="Chapman J."/>
            <person name="Pitluck S."/>
            <person name="Schmutz J."/>
            <person name="Rokhsar D."/>
        </authorList>
    </citation>
    <scope>NUCLEOTIDE SEQUENCE</scope>
</reference>
<evidence type="ECO:0000256" key="13">
    <source>
        <dbReference type="ARBA" id="ARBA00047899"/>
    </source>
</evidence>
<name>A0A067G9V5_CITSI</name>
<dbReference type="InterPro" id="IPR008271">
    <property type="entry name" value="Ser/Thr_kinase_AS"/>
</dbReference>
<keyword evidence="10" id="KW-0106">Calcium</keyword>
<evidence type="ECO:0000256" key="2">
    <source>
        <dbReference type="ARBA" id="ARBA00012513"/>
    </source>
</evidence>
<evidence type="ECO:0000256" key="1">
    <source>
        <dbReference type="ARBA" id="ARBA00005354"/>
    </source>
</evidence>
<dbReference type="EMBL" id="KK784881">
    <property type="protein sequence ID" value="KDO76379.1"/>
    <property type="molecule type" value="Genomic_DNA"/>
</dbReference>
<evidence type="ECO:0000256" key="4">
    <source>
        <dbReference type="ARBA" id="ARBA00022553"/>
    </source>
</evidence>
<accession>A0A067G9V5</accession>
<dbReference type="InterPro" id="IPR050205">
    <property type="entry name" value="CDPK_Ser/Thr_kinases"/>
</dbReference>
<dbReference type="SMR" id="A0A067G9V5"/>
<dbReference type="Proteomes" id="UP000027120">
    <property type="component" value="Unassembled WGS sequence"/>
</dbReference>
<keyword evidence="3 16" id="KW-0723">Serine/threonine-protein kinase</keyword>
<evidence type="ECO:0000313" key="19">
    <source>
        <dbReference type="EMBL" id="KDO76379.1"/>
    </source>
</evidence>
<evidence type="ECO:0000256" key="12">
    <source>
        <dbReference type="ARBA" id="ARBA00024334"/>
    </source>
</evidence>
<dbReference type="InterPro" id="IPR000719">
    <property type="entry name" value="Prot_kinase_dom"/>
</dbReference>
<dbReference type="PROSITE" id="PS00107">
    <property type="entry name" value="PROTEIN_KINASE_ATP"/>
    <property type="match status" value="1"/>
</dbReference>
<evidence type="ECO:0000256" key="9">
    <source>
        <dbReference type="ARBA" id="ARBA00022777"/>
    </source>
</evidence>
<evidence type="ECO:0000256" key="3">
    <source>
        <dbReference type="ARBA" id="ARBA00022527"/>
    </source>
</evidence>